<keyword evidence="6" id="KW-1185">Reference proteome</keyword>
<dbReference type="EMBL" id="WAIE01000006">
    <property type="protein sequence ID" value="KAB1440768.1"/>
    <property type="molecule type" value="Genomic_DNA"/>
</dbReference>
<dbReference type="AlphaFoldDB" id="A0A6N6N060"/>
<reference evidence="5 6" key="1">
    <citation type="journal article" date="2017" name="Int. J. Syst. Evol. Microbiol.">
        <title>Desulfovibrio senegalensis sp. nov., a mesophilic sulfate reducer isolated from marine sediment.</title>
        <authorList>
            <person name="Thioye A."/>
            <person name="Gam Z.B.A."/>
            <person name="Mbengue M."/>
            <person name="Cayol J.L."/>
            <person name="Joseph-Bartoli M."/>
            <person name="Toure-Kane C."/>
            <person name="Labat M."/>
        </authorList>
    </citation>
    <scope>NUCLEOTIDE SEQUENCE [LARGE SCALE GENOMIC DNA]</scope>
    <source>
        <strain evidence="5 6">DSM 101509</strain>
    </source>
</reference>
<dbReference type="PANTHER" id="PTHR43464:SF19">
    <property type="entry name" value="UBIQUINONE BIOSYNTHESIS O-METHYLTRANSFERASE, MITOCHONDRIAL"/>
    <property type="match status" value="1"/>
</dbReference>
<dbReference type="PANTHER" id="PTHR43464">
    <property type="entry name" value="METHYLTRANSFERASE"/>
    <property type="match status" value="1"/>
</dbReference>
<comment type="caution">
    <text evidence="5">The sequence shown here is derived from an EMBL/GenBank/DDBJ whole genome shotgun (WGS) entry which is preliminary data.</text>
</comment>
<keyword evidence="2 5" id="KW-0808">Transferase</keyword>
<dbReference type="InterPro" id="IPR029063">
    <property type="entry name" value="SAM-dependent_MTases_sf"/>
</dbReference>
<keyword evidence="3" id="KW-0949">S-adenosyl-L-methionine</keyword>
<gene>
    <name evidence="5" type="ORF">F8A88_12515</name>
</gene>
<keyword evidence="1 5" id="KW-0489">Methyltransferase</keyword>
<feature type="domain" description="Methyltransferase type 11" evidence="4">
    <location>
        <begin position="43"/>
        <end position="130"/>
    </location>
</feature>
<evidence type="ECO:0000313" key="5">
    <source>
        <dbReference type="EMBL" id="KAB1440768.1"/>
    </source>
</evidence>
<evidence type="ECO:0000313" key="6">
    <source>
        <dbReference type="Proteomes" id="UP000438699"/>
    </source>
</evidence>
<dbReference type="Pfam" id="PF08241">
    <property type="entry name" value="Methyltransf_11"/>
    <property type="match status" value="1"/>
</dbReference>
<dbReference type="Gene3D" id="3.40.50.150">
    <property type="entry name" value="Vaccinia Virus protein VP39"/>
    <property type="match status" value="1"/>
</dbReference>
<dbReference type="GO" id="GO:0008757">
    <property type="term" value="F:S-adenosylmethionine-dependent methyltransferase activity"/>
    <property type="evidence" value="ECO:0007669"/>
    <property type="project" value="InterPro"/>
</dbReference>
<dbReference type="GO" id="GO:0032259">
    <property type="term" value="P:methylation"/>
    <property type="evidence" value="ECO:0007669"/>
    <property type="project" value="UniProtKB-KW"/>
</dbReference>
<proteinExistence type="predicted"/>
<dbReference type="Proteomes" id="UP000438699">
    <property type="component" value="Unassembled WGS sequence"/>
</dbReference>
<protein>
    <submittedName>
        <fullName evidence="5">Methyltransferase domain-containing protein</fullName>
    </submittedName>
</protein>
<evidence type="ECO:0000256" key="3">
    <source>
        <dbReference type="ARBA" id="ARBA00022691"/>
    </source>
</evidence>
<dbReference type="CDD" id="cd02440">
    <property type="entry name" value="AdoMet_MTases"/>
    <property type="match status" value="1"/>
</dbReference>
<evidence type="ECO:0000259" key="4">
    <source>
        <dbReference type="Pfam" id="PF08241"/>
    </source>
</evidence>
<accession>A0A6N6N060</accession>
<dbReference type="RefSeq" id="WP_151151512.1">
    <property type="nucleotide sequence ID" value="NZ_WAIE01000006.1"/>
</dbReference>
<organism evidence="5 6">
    <name type="scientific">Pseudodesulfovibrio senegalensis</name>
    <dbReference type="NCBI Taxonomy" id="1721087"/>
    <lineage>
        <taxon>Bacteria</taxon>
        <taxon>Pseudomonadati</taxon>
        <taxon>Thermodesulfobacteriota</taxon>
        <taxon>Desulfovibrionia</taxon>
        <taxon>Desulfovibrionales</taxon>
        <taxon>Desulfovibrionaceae</taxon>
    </lineage>
</organism>
<dbReference type="SUPFAM" id="SSF53335">
    <property type="entry name" value="S-adenosyl-L-methionine-dependent methyltransferases"/>
    <property type="match status" value="1"/>
</dbReference>
<sequence length="238" mass="27194">MAWDAERYESWFDTDEGRFALEREAHLLQSLAAGWPSRCSTLLEIGCGTGLFLEMLWQMGFDVTGVDKSPSMIDAARKRFGSRATLHQADGTLLPFDDDSFDYVFLWSVLEFCDDADAMLAEACRVAEKGLLVGFLNRQSLYYWRNVRNSGGTMSRANMFSWMRLRHKVWRASGFHPVMAGSVLPGPLPTWKNSFFWKQVNSRFYPPWLGAFSAMRVDFQSGKPLTPLFAWRTEPELG</sequence>
<evidence type="ECO:0000256" key="1">
    <source>
        <dbReference type="ARBA" id="ARBA00022603"/>
    </source>
</evidence>
<dbReference type="InterPro" id="IPR013216">
    <property type="entry name" value="Methyltransf_11"/>
</dbReference>
<dbReference type="OrthoDB" id="9782767at2"/>
<name>A0A6N6N060_9BACT</name>
<evidence type="ECO:0000256" key="2">
    <source>
        <dbReference type="ARBA" id="ARBA00022679"/>
    </source>
</evidence>